<organism evidence="2 3">
    <name type="scientific">Diploscapter pachys</name>
    <dbReference type="NCBI Taxonomy" id="2018661"/>
    <lineage>
        <taxon>Eukaryota</taxon>
        <taxon>Metazoa</taxon>
        <taxon>Ecdysozoa</taxon>
        <taxon>Nematoda</taxon>
        <taxon>Chromadorea</taxon>
        <taxon>Rhabditida</taxon>
        <taxon>Rhabditina</taxon>
        <taxon>Rhabditomorpha</taxon>
        <taxon>Rhabditoidea</taxon>
        <taxon>Rhabditidae</taxon>
        <taxon>Diploscapter</taxon>
    </lineage>
</organism>
<reference evidence="2 3" key="1">
    <citation type="journal article" date="2017" name="Curr. Biol.">
        <title>Genome architecture and evolution of a unichromosomal asexual nematode.</title>
        <authorList>
            <person name="Fradin H."/>
            <person name="Zegar C."/>
            <person name="Gutwein M."/>
            <person name="Lucas J."/>
            <person name="Kovtun M."/>
            <person name="Corcoran D."/>
            <person name="Baugh L.R."/>
            <person name="Kiontke K."/>
            <person name="Gunsalus K."/>
            <person name="Fitch D.H."/>
            <person name="Piano F."/>
        </authorList>
    </citation>
    <scope>NUCLEOTIDE SEQUENCE [LARGE SCALE GENOMIC DNA]</scope>
    <source>
        <strain evidence="2">PF1309</strain>
    </source>
</reference>
<feature type="region of interest" description="Disordered" evidence="1">
    <location>
        <begin position="1"/>
        <end position="78"/>
    </location>
</feature>
<dbReference type="AlphaFoldDB" id="A0A2A2KBV9"/>
<gene>
    <name evidence="2" type="ORF">WR25_10002</name>
</gene>
<evidence type="ECO:0000256" key="1">
    <source>
        <dbReference type="SAM" id="MobiDB-lite"/>
    </source>
</evidence>
<sequence length="78" mass="8405">MPRTHLRIIRRQEQHQRRDVLGQNAPVQAPARTDRGKRTATPPTPSPRTCSGVHRAAGGRLASCRPPGRGVDPGPSPG</sequence>
<name>A0A2A2KBV9_9BILA</name>
<dbReference type="Proteomes" id="UP000218231">
    <property type="component" value="Unassembled WGS sequence"/>
</dbReference>
<dbReference type="EMBL" id="LIAE01009039">
    <property type="protein sequence ID" value="PAV71425.1"/>
    <property type="molecule type" value="Genomic_DNA"/>
</dbReference>
<comment type="caution">
    <text evidence="2">The sequence shown here is derived from an EMBL/GenBank/DDBJ whole genome shotgun (WGS) entry which is preliminary data.</text>
</comment>
<evidence type="ECO:0000313" key="2">
    <source>
        <dbReference type="EMBL" id="PAV71425.1"/>
    </source>
</evidence>
<evidence type="ECO:0000313" key="3">
    <source>
        <dbReference type="Proteomes" id="UP000218231"/>
    </source>
</evidence>
<feature type="compositionally biased region" description="Basic and acidic residues" evidence="1">
    <location>
        <begin position="10"/>
        <end position="20"/>
    </location>
</feature>
<keyword evidence="3" id="KW-1185">Reference proteome</keyword>
<proteinExistence type="predicted"/>
<protein>
    <submittedName>
        <fullName evidence="2">Uncharacterized protein</fullName>
    </submittedName>
</protein>
<accession>A0A2A2KBV9</accession>